<name>A0A0F6R5Z3_9CAUD</name>
<evidence type="ECO:0000313" key="1">
    <source>
        <dbReference type="EMBL" id="AKE44780.1"/>
    </source>
</evidence>
<dbReference type="EMBL" id="KP881232">
    <property type="protein sequence ID" value="AKE44780.1"/>
    <property type="molecule type" value="Genomic_DNA"/>
</dbReference>
<protein>
    <submittedName>
        <fullName evidence="1">Uncharacterized protein</fullName>
    </submittedName>
</protein>
<dbReference type="GeneID" id="26517832"/>
<proteinExistence type="predicted"/>
<gene>
    <name evidence="1" type="ORF">Sm_phiM9_152</name>
</gene>
<dbReference type="KEGG" id="vg:26517832"/>
<dbReference type="Proteomes" id="UP000033804">
    <property type="component" value="Segment"/>
</dbReference>
<reference evidence="1 2" key="1">
    <citation type="journal article" date="2015" name="J. Virol.">
        <title>Sinorhizobium meliloti Phage ?M9 Defines a New Group of T4 Superfamily Phages with Unusual Genomic Features but a Common T=16 Capsid.</title>
        <authorList>
            <person name="Johnson M.C."/>
            <person name="Tatum K.B."/>
            <person name="Lynn J.S."/>
            <person name="Brewer T.E."/>
            <person name="Lu S."/>
            <person name="Washburn B.K."/>
            <person name="Stroupe M.E."/>
            <person name="Jones K.M."/>
        </authorList>
    </citation>
    <scope>NUCLEOTIDE SEQUENCE [LARGE SCALE GENOMIC DNA]</scope>
</reference>
<dbReference type="RefSeq" id="YP_009189534.1">
    <property type="nucleotide sequence ID" value="NC_028676.1"/>
</dbReference>
<reference evidence="2" key="2">
    <citation type="submission" date="2015-03" db="EMBL/GenBank/DDBJ databases">
        <title>The genome and structure of Sinorhizobium meliloti phage phiM9.</title>
        <authorList>
            <person name="Johnson M.C."/>
            <person name="Tatum K.B."/>
            <person name="Lynn J.S."/>
            <person name="Brewer T.E."/>
            <person name="Washburn B.K."/>
            <person name="Stroupe M.E."/>
            <person name="Jones K.M."/>
        </authorList>
    </citation>
    <scope>NUCLEOTIDE SEQUENCE [LARGE SCALE GENOMIC DNA]</scope>
</reference>
<sequence length="89" mass="10275">MKERITLENNVLDIPELNKFRIGDEIEVQDYMYPEWNGTKGMIIGIELRRVYGSMVFAPSITILHDGYVTDEFTPGDLTLIKRHGETND</sequence>
<organism evidence="1 2">
    <name type="scientific">Sinorhizobium phage phiM9</name>
    <dbReference type="NCBI Taxonomy" id="1636182"/>
    <lineage>
        <taxon>Viruses</taxon>
        <taxon>Duplodnaviria</taxon>
        <taxon>Heunggongvirae</taxon>
        <taxon>Uroviricota</taxon>
        <taxon>Caudoviricetes</taxon>
        <taxon>Pootjesviridae</taxon>
        <taxon>Emnonavirus</taxon>
        <taxon>Emnonavirus phiM9</taxon>
    </lineage>
</organism>
<keyword evidence="2" id="KW-1185">Reference proteome</keyword>
<evidence type="ECO:0000313" key="2">
    <source>
        <dbReference type="Proteomes" id="UP000033804"/>
    </source>
</evidence>
<accession>A0A0F6R5Z3</accession>